<keyword evidence="3" id="KW-0808">Transferase</keyword>
<feature type="domain" description="PASTA" evidence="12">
    <location>
        <begin position="459"/>
        <end position="524"/>
    </location>
</feature>
<name>A0A7W3LPB9_ACTNM</name>
<evidence type="ECO:0000256" key="4">
    <source>
        <dbReference type="ARBA" id="ARBA00022741"/>
    </source>
</evidence>
<accession>A0A7W3LPB9</accession>
<organism evidence="13 14">
    <name type="scientific">Actinomadura namibiensis</name>
    <dbReference type="NCBI Taxonomy" id="182080"/>
    <lineage>
        <taxon>Bacteria</taxon>
        <taxon>Bacillati</taxon>
        <taxon>Actinomycetota</taxon>
        <taxon>Actinomycetes</taxon>
        <taxon>Streptosporangiales</taxon>
        <taxon>Thermomonosporaceae</taxon>
        <taxon>Actinomadura</taxon>
    </lineage>
</organism>
<keyword evidence="10" id="KW-0472">Membrane</keyword>
<feature type="transmembrane region" description="Helical" evidence="10">
    <location>
        <begin position="341"/>
        <end position="359"/>
    </location>
</feature>
<evidence type="ECO:0000256" key="7">
    <source>
        <dbReference type="ARBA" id="ARBA00047899"/>
    </source>
</evidence>
<dbReference type="PROSITE" id="PS51178">
    <property type="entry name" value="PASTA"/>
    <property type="match status" value="2"/>
</dbReference>
<comment type="catalytic activity">
    <reaction evidence="8">
        <text>L-seryl-[protein] + ATP = O-phospho-L-seryl-[protein] + ADP + H(+)</text>
        <dbReference type="Rhea" id="RHEA:17989"/>
        <dbReference type="Rhea" id="RHEA-COMP:9863"/>
        <dbReference type="Rhea" id="RHEA-COMP:11604"/>
        <dbReference type="ChEBI" id="CHEBI:15378"/>
        <dbReference type="ChEBI" id="CHEBI:29999"/>
        <dbReference type="ChEBI" id="CHEBI:30616"/>
        <dbReference type="ChEBI" id="CHEBI:83421"/>
        <dbReference type="ChEBI" id="CHEBI:456216"/>
        <dbReference type="EC" id="2.7.11.1"/>
    </reaction>
</comment>
<sequence length="524" mass="53349">MTTPSPLRPEDPERLGAYRMLGRLGQGGQGVVLLGEDAGGGRVAVKLLHTQPEQDSVGRRRFVQELAAAKRVARFCTAQVLDADLAGDRPYIVSEYVEGTPLNRAVADNGPLSEGALERLAIGTATALVAIHRAGLVHRDFKPHNVLLGGDGPRVIDFGIAKALDAAATVTSGVVGTPAYMAPEQMGGGTPVGPAADVFAWGATLCFAANGAPPFGQDSIPAVIGRILNAEPDLGALEGPLRDLVARALAKDPAERPTAMGLLHHLLGQDAPAAAEPDTERAAAPSRPEEGLLEQGSAHAAAPAPQTTAPRAPASRPGDASSADRTQAPPPRRSGGRARKGLAAAVLVGLLGGGGYLGYLNLRDGTSTRTGTGTGSGATPSAAERTKVRVPELIGTSEGAAVAILKSEGLGHSARRRTSDRPAGTVIATNPDAGALVPEGTPVLLVISTGPEAVPPPSGSPSSGGQVTVPSLVGLTELEARRVALRAGLVLPDTASEGGRVDTQRPAAGERARRGTPITVTWRI</sequence>
<dbReference type="GO" id="GO:0005524">
    <property type="term" value="F:ATP binding"/>
    <property type="evidence" value="ECO:0007669"/>
    <property type="project" value="UniProtKB-KW"/>
</dbReference>
<dbReference type="Proteomes" id="UP000572680">
    <property type="component" value="Unassembled WGS sequence"/>
</dbReference>
<evidence type="ECO:0000256" key="2">
    <source>
        <dbReference type="ARBA" id="ARBA00022527"/>
    </source>
</evidence>
<evidence type="ECO:0000256" key="3">
    <source>
        <dbReference type="ARBA" id="ARBA00022679"/>
    </source>
</evidence>
<evidence type="ECO:0000313" key="13">
    <source>
        <dbReference type="EMBL" id="MBA8951818.1"/>
    </source>
</evidence>
<dbReference type="Gene3D" id="3.30.200.20">
    <property type="entry name" value="Phosphorylase Kinase, domain 1"/>
    <property type="match status" value="1"/>
</dbReference>
<protein>
    <recommendedName>
        <fullName evidence="1">non-specific serine/threonine protein kinase</fullName>
        <ecNumber evidence="1">2.7.11.1</ecNumber>
    </recommendedName>
</protein>
<dbReference type="PROSITE" id="PS00108">
    <property type="entry name" value="PROTEIN_KINASE_ST"/>
    <property type="match status" value="1"/>
</dbReference>
<keyword evidence="10" id="KW-0812">Transmembrane</keyword>
<dbReference type="Gene3D" id="3.30.10.20">
    <property type="match status" value="2"/>
</dbReference>
<keyword evidence="2" id="KW-0723">Serine/threonine-protein kinase</keyword>
<dbReference type="InterPro" id="IPR005543">
    <property type="entry name" value="PASTA_dom"/>
</dbReference>
<dbReference type="PANTHER" id="PTHR43289">
    <property type="entry name" value="MITOGEN-ACTIVATED PROTEIN KINASE KINASE KINASE 20-RELATED"/>
    <property type="match status" value="1"/>
</dbReference>
<keyword evidence="4" id="KW-0547">Nucleotide-binding</keyword>
<feature type="region of interest" description="Disordered" evidence="9">
    <location>
        <begin position="271"/>
        <end position="339"/>
    </location>
</feature>
<dbReference type="InterPro" id="IPR011009">
    <property type="entry name" value="Kinase-like_dom_sf"/>
</dbReference>
<evidence type="ECO:0000259" key="12">
    <source>
        <dbReference type="PROSITE" id="PS51178"/>
    </source>
</evidence>
<keyword evidence="10" id="KW-1133">Transmembrane helix</keyword>
<comment type="catalytic activity">
    <reaction evidence="7">
        <text>L-threonyl-[protein] + ATP = O-phospho-L-threonyl-[protein] + ADP + H(+)</text>
        <dbReference type="Rhea" id="RHEA:46608"/>
        <dbReference type="Rhea" id="RHEA-COMP:11060"/>
        <dbReference type="Rhea" id="RHEA-COMP:11605"/>
        <dbReference type="ChEBI" id="CHEBI:15378"/>
        <dbReference type="ChEBI" id="CHEBI:30013"/>
        <dbReference type="ChEBI" id="CHEBI:30616"/>
        <dbReference type="ChEBI" id="CHEBI:61977"/>
        <dbReference type="ChEBI" id="CHEBI:456216"/>
        <dbReference type="EC" id="2.7.11.1"/>
    </reaction>
</comment>
<dbReference type="InterPro" id="IPR008271">
    <property type="entry name" value="Ser/Thr_kinase_AS"/>
</dbReference>
<dbReference type="Pfam" id="PF00069">
    <property type="entry name" value="Pkinase"/>
    <property type="match status" value="1"/>
</dbReference>
<reference evidence="13 14" key="1">
    <citation type="submission" date="2020-08" db="EMBL/GenBank/DDBJ databases">
        <title>Genomic Encyclopedia of Type Strains, Phase IV (KMG-IV): sequencing the most valuable type-strain genomes for metagenomic binning, comparative biology and taxonomic classification.</title>
        <authorList>
            <person name="Goeker M."/>
        </authorList>
    </citation>
    <scope>NUCLEOTIDE SEQUENCE [LARGE SCALE GENOMIC DNA]</scope>
    <source>
        <strain evidence="13 14">DSM 44197</strain>
    </source>
</reference>
<dbReference type="InterPro" id="IPR000719">
    <property type="entry name" value="Prot_kinase_dom"/>
</dbReference>
<evidence type="ECO:0000256" key="8">
    <source>
        <dbReference type="ARBA" id="ARBA00048679"/>
    </source>
</evidence>
<dbReference type="CDD" id="cd14014">
    <property type="entry name" value="STKc_PknB_like"/>
    <property type="match status" value="1"/>
</dbReference>
<proteinExistence type="predicted"/>
<dbReference type="GO" id="GO:0004674">
    <property type="term" value="F:protein serine/threonine kinase activity"/>
    <property type="evidence" value="ECO:0007669"/>
    <property type="project" value="UniProtKB-KW"/>
</dbReference>
<dbReference type="CDD" id="cd06577">
    <property type="entry name" value="PASTA_pknB"/>
    <property type="match status" value="2"/>
</dbReference>
<evidence type="ECO:0000256" key="10">
    <source>
        <dbReference type="SAM" id="Phobius"/>
    </source>
</evidence>
<dbReference type="RefSeq" id="WP_182844139.1">
    <property type="nucleotide sequence ID" value="NZ_BAAALP010000049.1"/>
</dbReference>
<keyword evidence="5 13" id="KW-0418">Kinase</keyword>
<dbReference type="EC" id="2.7.11.1" evidence="1"/>
<dbReference type="Gene3D" id="1.10.510.10">
    <property type="entry name" value="Transferase(Phosphotransferase) domain 1"/>
    <property type="match status" value="1"/>
</dbReference>
<dbReference type="PROSITE" id="PS50011">
    <property type="entry name" value="PROTEIN_KINASE_DOM"/>
    <property type="match status" value="1"/>
</dbReference>
<feature type="region of interest" description="Disordered" evidence="9">
    <location>
        <begin position="496"/>
        <end position="520"/>
    </location>
</feature>
<evidence type="ECO:0000259" key="11">
    <source>
        <dbReference type="PROSITE" id="PS50011"/>
    </source>
</evidence>
<feature type="domain" description="PASTA" evidence="12">
    <location>
        <begin position="384"/>
        <end position="449"/>
    </location>
</feature>
<gene>
    <name evidence="13" type="ORF">HNR61_003458</name>
</gene>
<evidence type="ECO:0000313" key="14">
    <source>
        <dbReference type="Proteomes" id="UP000572680"/>
    </source>
</evidence>
<dbReference type="AlphaFoldDB" id="A0A7W3LPB9"/>
<dbReference type="Pfam" id="PF03793">
    <property type="entry name" value="PASTA"/>
    <property type="match status" value="2"/>
</dbReference>
<evidence type="ECO:0000256" key="6">
    <source>
        <dbReference type="ARBA" id="ARBA00022840"/>
    </source>
</evidence>
<keyword evidence="14" id="KW-1185">Reference proteome</keyword>
<feature type="domain" description="Protein kinase" evidence="11">
    <location>
        <begin position="18"/>
        <end position="267"/>
    </location>
</feature>
<comment type="caution">
    <text evidence="13">The sequence shown here is derived from an EMBL/GenBank/DDBJ whole genome shotgun (WGS) entry which is preliminary data.</text>
</comment>
<keyword evidence="6" id="KW-0067">ATP-binding</keyword>
<evidence type="ECO:0000256" key="9">
    <source>
        <dbReference type="SAM" id="MobiDB-lite"/>
    </source>
</evidence>
<feature type="compositionally biased region" description="Low complexity" evidence="9">
    <location>
        <begin position="295"/>
        <end position="318"/>
    </location>
</feature>
<feature type="region of interest" description="Disordered" evidence="9">
    <location>
        <begin position="413"/>
        <end position="433"/>
    </location>
</feature>
<dbReference type="SMART" id="SM00740">
    <property type="entry name" value="PASTA"/>
    <property type="match status" value="2"/>
</dbReference>
<dbReference type="PANTHER" id="PTHR43289:SF34">
    <property type="entry name" value="SERINE_THREONINE-PROTEIN KINASE YBDM-RELATED"/>
    <property type="match status" value="1"/>
</dbReference>
<evidence type="ECO:0000256" key="1">
    <source>
        <dbReference type="ARBA" id="ARBA00012513"/>
    </source>
</evidence>
<dbReference type="SUPFAM" id="SSF56112">
    <property type="entry name" value="Protein kinase-like (PK-like)"/>
    <property type="match status" value="1"/>
</dbReference>
<dbReference type="EMBL" id="JACJIA010000004">
    <property type="protein sequence ID" value="MBA8951818.1"/>
    <property type="molecule type" value="Genomic_DNA"/>
</dbReference>
<evidence type="ECO:0000256" key="5">
    <source>
        <dbReference type="ARBA" id="ARBA00022777"/>
    </source>
</evidence>
<feature type="compositionally biased region" description="Basic and acidic residues" evidence="9">
    <location>
        <begin position="499"/>
        <end position="513"/>
    </location>
</feature>